<gene>
    <name evidence="7" type="ORF">MNBD_CHLOROFLEXI01-3294</name>
</gene>
<reference evidence="7" key="1">
    <citation type="submission" date="2018-06" db="EMBL/GenBank/DDBJ databases">
        <authorList>
            <person name="Zhirakovskaya E."/>
        </authorList>
    </citation>
    <scope>NUCLEOTIDE SEQUENCE</scope>
</reference>
<keyword evidence="3 7" id="KW-0808">Transferase</keyword>
<dbReference type="InterPro" id="IPR015424">
    <property type="entry name" value="PyrdxlP-dep_Trfase"/>
</dbReference>
<keyword evidence="6" id="KW-0711">Selenium</keyword>
<organism evidence="7">
    <name type="scientific">hydrothermal vent metagenome</name>
    <dbReference type="NCBI Taxonomy" id="652676"/>
    <lineage>
        <taxon>unclassified sequences</taxon>
        <taxon>metagenomes</taxon>
        <taxon>ecological metagenomes</taxon>
    </lineage>
</organism>
<proteinExistence type="inferred from homology"/>
<dbReference type="Gene3D" id="3.40.640.10">
    <property type="entry name" value="Type I PLP-dependent aspartate aminotransferase-like (Major domain)"/>
    <property type="match status" value="1"/>
</dbReference>
<dbReference type="EC" id="2.9.1.1" evidence="7"/>
<keyword evidence="4" id="KW-0663">Pyridoxal phosphate</keyword>
<evidence type="ECO:0000313" key="7">
    <source>
        <dbReference type="EMBL" id="VAW39325.1"/>
    </source>
</evidence>
<evidence type="ECO:0000256" key="6">
    <source>
        <dbReference type="ARBA" id="ARBA00023266"/>
    </source>
</evidence>
<dbReference type="InterPro" id="IPR018319">
    <property type="entry name" value="SelA-like"/>
</dbReference>
<dbReference type="EMBL" id="UOEU01000739">
    <property type="protein sequence ID" value="VAW39325.1"/>
    <property type="molecule type" value="Genomic_DNA"/>
</dbReference>
<evidence type="ECO:0000256" key="1">
    <source>
        <dbReference type="ARBA" id="ARBA00001933"/>
    </source>
</evidence>
<evidence type="ECO:0000256" key="5">
    <source>
        <dbReference type="ARBA" id="ARBA00022917"/>
    </source>
</evidence>
<evidence type="ECO:0000256" key="3">
    <source>
        <dbReference type="ARBA" id="ARBA00022679"/>
    </source>
</evidence>
<dbReference type="PANTHER" id="PTHR32328">
    <property type="entry name" value="L-SERYL-TRNA(SEC) SELENIUM TRANSFERASE"/>
    <property type="match status" value="1"/>
</dbReference>
<accession>A0A3B0V6X3</accession>
<keyword evidence="2" id="KW-0963">Cytoplasm</keyword>
<protein>
    <submittedName>
        <fullName evidence="7">L-seryl-tRNA(Sec) selenium transferase</fullName>
        <ecNumber evidence="7">2.9.1.1</ecNumber>
    </submittedName>
</protein>
<dbReference type="AlphaFoldDB" id="A0A3B0V6X3"/>
<dbReference type="GO" id="GO:0005737">
    <property type="term" value="C:cytoplasm"/>
    <property type="evidence" value="ECO:0007669"/>
    <property type="project" value="InterPro"/>
</dbReference>
<name>A0A3B0V6X3_9ZZZZ</name>
<dbReference type="GO" id="GO:0001514">
    <property type="term" value="P:selenocysteine incorporation"/>
    <property type="evidence" value="ECO:0007669"/>
    <property type="project" value="InterPro"/>
</dbReference>
<dbReference type="Pfam" id="PF03841">
    <property type="entry name" value="SelA"/>
    <property type="match status" value="1"/>
</dbReference>
<dbReference type="SUPFAM" id="SSF53383">
    <property type="entry name" value="PLP-dependent transferases"/>
    <property type="match status" value="1"/>
</dbReference>
<sequence>TRLTNAEAALVVNNNAAAVLLMLTALCQGKEVIISRGQLVEIGGGFRIPDVMAQSGAKLVEVGTTNRTHLKDYTNAITEETAAIMVAHHSNYKIIGFSSEPTLAELAELTHAHNLPLLYDQGSGALLDSAPYGLEPEPTVLDGLAAGADIVAFSGDKLLGGPQAGILCGRQTLIAQLKQHPLARAVRADKLCLAGLSATLTHYLTDNALSEIPVWRMISRPLDEITSEADSWAERLQERGIRAESVDGRSTVGGGSLPGTSLPSRLVAIQQNNLDALATRLRQEKMPVIGRIQDGRLLIDPRTILPEQVEMLLQSLVHCTLVLK</sequence>
<dbReference type="InterPro" id="IPR004534">
    <property type="entry name" value="SelA_trans"/>
</dbReference>
<comment type="cofactor">
    <cofactor evidence="1">
        <name>pyridoxal 5'-phosphate</name>
        <dbReference type="ChEBI" id="CHEBI:597326"/>
    </cofactor>
</comment>
<dbReference type="InterPro" id="IPR015421">
    <property type="entry name" value="PyrdxlP-dep_Trfase_major"/>
</dbReference>
<feature type="non-terminal residue" evidence="7">
    <location>
        <position position="1"/>
    </location>
</feature>
<keyword evidence="5" id="KW-0648">Protein biosynthesis</keyword>
<dbReference type="NCBIfam" id="TIGR00474">
    <property type="entry name" value="selA"/>
    <property type="match status" value="1"/>
</dbReference>
<evidence type="ECO:0000256" key="4">
    <source>
        <dbReference type="ARBA" id="ARBA00022898"/>
    </source>
</evidence>
<dbReference type="Gene3D" id="3.90.1150.180">
    <property type="match status" value="1"/>
</dbReference>
<evidence type="ECO:0000256" key="2">
    <source>
        <dbReference type="ARBA" id="ARBA00022490"/>
    </source>
</evidence>
<dbReference type="GO" id="GO:0004125">
    <property type="term" value="F:L-seryl-tRNA(Sec) selenium transferase activity"/>
    <property type="evidence" value="ECO:0007669"/>
    <property type="project" value="UniProtKB-EC"/>
</dbReference>
<dbReference type="PANTHER" id="PTHR32328:SF0">
    <property type="entry name" value="L-SERYL-TRNA(SEC) SELENIUM TRANSFERASE"/>
    <property type="match status" value="1"/>
</dbReference>
<dbReference type="HAMAP" id="MF_00423">
    <property type="entry name" value="SelA"/>
    <property type="match status" value="1"/>
</dbReference>